<dbReference type="AlphaFoldDB" id="A0A1Y5FCU9"/>
<dbReference type="GO" id="GO:0005886">
    <property type="term" value="C:plasma membrane"/>
    <property type="evidence" value="ECO:0007669"/>
    <property type="project" value="UniProtKB-SubCell"/>
</dbReference>
<dbReference type="PROSITE" id="PS50893">
    <property type="entry name" value="ABC_TRANSPORTER_2"/>
    <property type="match status" value="1"/>
</dbReference>
<dbReference type="InterPro" id="IPR027417">
    <property type="entry name" value="P-loop_NTPase"/>
</dbReference>
<dbReference type="EMBL" id="MAAO01000006">
    <property type="protein sequence ID" value="OUR96670.1"/>
    <property type="molecule type" value="Genomic_DNA"/>
</dbReference>
<dbReference type="Pfam" id="PF08352">
    <property type="entry name" value="oligo_HPY"/>
    <property type="match status" value="1"/>
</dbReference>
<dbReference type="CDD" id="cd03257">
    <property type="entry name" value="ABC_NikE_OppD_transporters"/>
    <property type="match status" value="1"/>
</dbReference>
<keyword evidence="3" id="KW-0813">Transport</keyword>
<dbReference type="GO" id="GO:0015833">
    <property type="term" value="P:peptide transport"/>
    <property type="evidence" value="ECO:0007669"/>
    <property type="project" value="InterPro"/>
</dbReference>
<dbReference type="PANTHER" id="PTHR43297:SF2">
    <property type="entry name" value="DIPEPTIDE TRANSPORT ATP-BINDING PROTEIN DPPD"/>
    <property type="match status" value="1"/>
</dbReference>
<comment type="caution">
    <text evidence="9">The sequence shown here is derived from an EMBL/GenBank/DDBJ whole genome shotgun (WGS) entry which is preliminary data.</text>
</comment>
<evidence type="ECO:0000313" key="9">
    <source>
        <dbReference type="EMBL" id="OUR96670.1"/>
    </source>
</evidence>
<evidence type="ECO:0000256" key="5">
    <source>
        <dbReference type="ARBA" id="ARBA00022741"/>
    </source>
</evidence>
<accession>A0A1Y5FCU9</accession>
<evidence type="ECO:0000256" key="7">
    <source>
        <dbReference type="ARBA" id="ARBA00023136"/>
    </source>
</evidence>
<organism evidence="9 10">
    <name type="scientific">Halobacteriovorax marinus</name>
    <dbReference type="NCBI Taxonomy" id="97084"/>
    <lineage>
        <taxon>Bacteria</taxon>
        <taxon>Pseudomonadati</taxon>
        <taxon>Bdellovibrionota</taxon>
        <taxon>Bacteriovoracia</taxon>
        <taxon>Bacteriovoracales</taxon>
        <taxon>Halobacteriovoraceae</taxon>
        <taxon>Halobacteriovorax</taxon>
    </lineage>
</organism>
<evidence type="ECO:0000259" key="8">
    <source>
        <dbReference type="PROSITE" id="PS50893"/>
    </source>
</evidence>
<proteinExistence type="inferred from homology"/>
<keyword evidence="4" id="KW-1003">Cell membrane</keyword>
<dbReference type="NCBIfam" id="TIGR01727">
    <property type="entry name" value="oligo_HPY"/>
    <property type="match status" value="1"/>
</dbReference>
<comment type="similarity">
    <text evidence="2">Belongs to the ABC transporter superfamily.</text>
</comment>
<dbReference type="GO" id="GO:0005524">
    <property type="term" value="F:ATP binding"/>
    <property type="evidence" value="ECO:0007669"/>
    <property type="project" value="UniProtKB-KW"/>
</dbReference>
<gene>
    <name evidence="9" type="ORF">A9Q84_10020</name>
</gene>
<keyword evidence="5" id="KW-0547">Nucleotide-binding</keyword>
<feature type="domain" description="ABC transporter" evidence="8">
    <location>
        <begin position="5"/>
        <end position="254"/>
    </location>
</feature>
<dbReference type="SUPFAM" id="SSF52540">
    <property type="entry name" value="P-loop containing nucleoside triphosphate hydrolases"/>
    <property type="match status" value="1"/>
</dbReference>
<sequence length="322" mass="35440">MLLEIDKLNLKFKTSKGIIHAIRDLSFNISPGETLGIVGESGCGKSITNLAIMGLLPDTAILEAETLKFEGRDLLSLKEKEWQKLRGGDIAMIFQDPMTALNPCFTVGYQIEETLALHRKDLTKSQRTEFAIDLLDQVGIPAPKERSLSYAHELSGGMSQRVMIAQAIACNPKLLIADEPTTALDVTIQDQILKLLKTIQEKNKMAMILVTHDLGVVAENADRIQVMYAGEVIETGPSKEIINHAHHPYTQGLLNSLPGKSNAGFRTPLPSIAGMVPDLRARPHGCQFNPRCLYVEDDCKERMPHLSNGKHGVSCYHPINIG</sequence>
<dbReference type="Gene3D" id="3.40.50.300">
    <property type="entry name" value="P-loop containing nucleotide triphosphate hydrolases"/>
    <property type="match status" value="1"/>
</dbReference>
<dbReference type="Pfam" id="PF00005">
    <property type="entry name" value="ABC_tran"/>
    <property type="match status" value="1"/>
</dbReference>
<evidence type="ECO:0000313" key="10">
    <source>
        <dbReference type="Proteomes" id="UP000196531"/>
    </source>
</evidence>
<keyword evidence="7" id="KW-0472">Membrane</keyword>
<dbReference type="Proteomes" id="UP000196531">
    <property type="component" value="Unassembled WGS sequence"/>
</dbReference>
<evidence type="ECO:0000256" key="6">
    <source>
        <dbReference type="ARBA" id="ARBA00022840"/>
    </source>
</evidence>
<evidence type="ECO:0000256" key="1">
    <source>
        <dbReference type="ARBA" id="ARBA00004417"/>
    </source>
</evidence>
<evidence type="ECO:0000256" key="3">
    <source>
        <dbReference type="ARBA" id="ARBA00022448"/>
    </source>
</evidence>
<dbReference type="InterPro" id="IPR013563">
    <property type="entry name" value="Oligopep_ABC_C"/>
</dbReference>
<protein>
    <submittedName>
        <fullName evidence="9">Peptide ABC transporter ATP-binding protein</fullName>
    </submittedName>
</protein>
<dbReference type="PANTHER" id="PTHR43297">
    <property type="entry name" value="OLIGOPEPTIDE TRANSPORT ATP-BINDING PROTEIN APPD"/>
    <property type="match status" value="1"/>
</dbReference>
<reference evidence="10" key="1">
    <citation type="journal article" date="2017" name="Proc. Natl. Acad. Sci. U.S.A.">
        <title>Simulation of Deepwater Horizon oil plume reveals substrate specialization within a complex community of hydrocarbon-degraders.</title>
        <authorList>
            <person name="Hu P."/>
            <person name="Dubinsky E.A."/>
            <person name="Probst A.J."/>
            <person name="Wang J."/>
            <person name="Sieber C.M.K."/>
            <person name="Tom L.M."/>
            <person name="Gardinali P."/>
            <person name="Banfield J.F."/>
            <person name="Atlas R.M."/>
            <person name="Andersen G.L."/>
        </authorList>
    </citation>
    <scope>NUCLEOTIDE SEQUENCE [LARGE SCALE GENOMIC DNA]</scope>
</reference>
<dbReference type="InterPro" id="IPR003439">
    <property type="entry name" value="ABC_transporter-like_ATP-bd"/>
</dbReference>
<dbReference type="PROSITE" id="PS00211">
    <property type="entry name" value="ABC_TRANSPORTER_1"/>
    <property type="match status" value="1"/>
</dbReference>
<dbReference type="SMART" id="SM00382">
    <property type="entry name" value="AAA"/>
    <property type="match status" value="1"/>
</dbReference>
<keyword evidence="6 9" id="KW-0067">ATP-binding</keyword>
<name>A0A1Y5FCU9_9BACT</name>
<dbReference type="GO" id="GO:0016887">
    <property type="term" value="F:ATP hydrolysis activity"/>
    <property type="evidence" value="ECO:0007669"/>
    <property type="project" value="InterPro"/>
</dbReference>
<comment type="subcellular location">
    <subcellularLocation>
        <location evidence="1">Cell inner membrane</location>
        <topology evidence="1">Peripheral membrane protein</topology>
    </subcellularLocation>
</comment>
<evidence type="ECO:0000256" key="2">
    <source>
        <dbReference type="ARBA" id="ARBA00005417"/>
    </source>
</evidence>
<dbReference type="InterPro" id="IPR017871">
    <property type="entry name" value="ABC_transporter-like_CS"/>
</dbReference>
<dbReference type="InterPro" id="IPR003593">
    <property type="entry name" value="AAA+_ATPase"/>
</dbReference>
<evidence type="ECO:0000256" key="4">
    <source>
        <dbReference type="ARBA" id="ARBA00022475"/>
    </source>
</evidence>
<dbReference type="InterPro" id="IPR050388">
    <property type="entry name" value="ABC_Ni/Peptide_Import"/>
</dbReference>
<dbReference type="FunFam" id="3.40.50.300:FF:000016">
    <property type="entry name" value="Oligopeptide ABC transporter ATP-binding component"/>
    <property type="match status" value="1"/>
</dbReference>